<dbReference type="PANTHER" id="PTHR15114">
    <property type="entry name" value="REPLICATION PROTEIN A3"/>
    <property type="match status" value="1"/>
</dbReference>
<dbReference type="GO" id="GO:0006284">
    <property type="term" value="P:base-excision repair"/>
    <property type="evidence" value="ECO:0007669"/>
    <property type="project" value="TreeGrafter"/>
</dbReference>
<dbReference type="GO" id="GO:0003697">
    <property type="term" value="F:single-stranded DNA binding"/>
    <property type="evidence" value="ECO:0007669"/>
    <property type="project" value="TreeGrafter"/>
</dbReference>
<keyword evidence="3" id="KW-0539">Nucleus</keyword>
<evidence type="ECO:0000256" key="3">
    <source>
        <dbReference type="ARBA" id="ARBA00023242"/>
    </source>
</evidence>
<reference evidence="4" key="1">
    <citation type="journal article" date="2020" name="Stud. Mycol.">
        <title>101 Dothideomycetes genomes: a test case for predicting lifestyles and emergence of pathogens.</title>
        <authorList>
            <person name="Haridas S."/>
            <person name="Albert R."/>
            <person name="Binder M."/>
            <person name="Bloem J."/>
            <person name="Labutti K."/>
            <person name="Salamov A."/>
            <person name="Andreopoulos B."/>
            <person name="Baker S."/>
            <person name="Barry K."/>
            <person name="Bills G."/>
            <person name="Bluhm B."/>
            <person name="Cannon C."/>
            <person name="Castanera R."/>
            <person name="Culley D."/>
            <person name="Daum C."/>
            <person name="Ezra D."/>
            <person name="Gonzalez J."/>
            <person name="Henrissat B."/>
            <person name="Kuo A."/>
            <person name="Liang C."/>
            <person name="Lipzen A."/>
            <person name="Lutzoni F."/>
            <person name="Magnuson J."/>
            <person name="Mondo S."/>
            <person name="Nolan M."/>
            <person name="Ohm R."/>
            <person name="Pangilinan J."/>
            <person name="Park H.-J."/>
            <person name="Ramirez L."/>
            <person name="Alfaro M."/>
            <person name="Sun H."/>
            <person name="Tritt A."/>
            <person name="Yoshinaga Y."/>
            <person name="Zwiers L.-H."/>
            <person name="Turgeon B."/>
            <person name="Goodwin S."/>
            <person name="Spatafora J."/>
            <person name="Crous P."/>
            <person name="Grigoriev I."/>
        </authorList>
    </citation>
    <scope>NUCLEOTIDE SEQUENCE</scope>
    <source>
        <strain evidence="4">Tuck. ex Michener</strain>
    </source>
</reference>
<dbReference type="SUPFAM" id="SSF50249">
    <property type="entry name" value="Nucleic acid-binding proteins"/>
    <property type="match status" value="1"/>
</dbReference>
<dbReference type="GO" id="GO:0006289">
    <property type="term" value="P:nucleotide-excision repair"/>
    <property type="evidence" value="ECO:0007669"/>
    <property type="project" value="TreeGrafter"/>
</dbReference>
<dbReference type="GO" id="GO:0006260">
    <property type="term" value="P:DNA replication"/>
    <property type="evidence" value="ECO:0007669"/>
    <property type="project" value="InterPro"/>
</dbReference>
<sequence>MSVTEATPRITAQYLENYTHQTVRILGKVTQLRGEQAVVDCGGPITVILNREAHFIQNHFFEVVGKVQQDLGVRVFASTDFGTDIDFKAYEAVVNATHQCKEIFYGDSA</sequence>
<accession>A0A6A6HDQ2</accession>
<dbReference type="GO" id="GO:0005662">
    <property type="term" value="C:DNA replication factor A complex"/>
    <property type="evidence" value="ECO:0007669"/>
    <property type="project" value="TreeGrafter"/>
</dbReference>
<comment type="subcellular location">
    <subcellularLocation>
        <location evidence="1">Nucleus</location>
    </subcellularLocation>
</comment>
<dbReference type="AlphaFoldDB" id="A0A6A6HDQ2"/>
<dbReference type="GO" id="GO:0003684">
    <property type="term" value="F:damaged DNA binding"/>
    <property type="evidence" value="ECO:0007669"/>
    <property type="project" value="TreeGrafter"/>
</dbReference>
<evidence type="ECO:0000256" key="2">
    <source>
        <dbReference type="ARBA" id="ARBA00009761"/>
    </source>
</evidence>
<dbReference type="OrthoDB" id="188186at2759"/>
<name>A0A6A6HDQ2_VIRVR</name>
<proteinExistence type="inferred from homology"/>
<evidence type="ECO:0000256" key="1">
    <source>
        <dbReference type="ARBA" id="ARBA00004123"/>
    </source>
</evidence>
<protein>
    <submittedName>
        <fullName evidence="4">Replication factor A protein 3</fullName>
    </submittedName>
</protein>
<evidence type="ECO:0000313" key="4">
    <source>
        <dbReference type="EMBL" id="KAF2236215.1"/>
    </source>
</evidence>
<dbReference type="GO" id="GO:0006298">
    <property type="term" value="P:mismatch repair"/>
    <property type="evidence" value="ECO:0007669"/>
    <property type="project" value="TreeGrafter"/>
</dbReference>
<dbReference type="Pfam" id="PF08661">
    <property type="entry name" value="Rep_fac-A_3"/>
    <property type="match status" value="1"/>
</dbReference>
<dbReference type="InterPro" id="IPR012340">
    <property type="entry name" value="NA-bd_OB-fold"/>
</dbReference>
<dbReference type="GO" id="GO:0000724">
    <property type="term" value="P:double-strand break repair via homologous recombination"/>
    <property type="evidence" value="ECO:0007669"/>
    <property type="project" value="TreeGrafter"/>
</dbReference>
<dbReference type="InterPro" id="IPR013970">
    <property type="entry name" value="Rfa2"/>
</dbReference>
<dbReference type="FunFam" id="2.40.50.140:FF:000271">
    <property type="entry name" value="Similar to ssDNA binding protein Ssb3"/>
    <property type="match status" value="1"/>
</dbReference>
<dbReference type="Proteomes" id="UP000800092">
    <property type="component" value="Unassembled WGS sequence"/>
</dbReference>
<gene>
    <name evidence="4" type="ORF">EV356DRAFT_531150</name>
</gene>
<keyword evidence="5" id="KW-1185">Reference proteome</keyword>
<dbReference type="CDD" id="cd04479">
    <property type="entry name" value="RPA3"/>
    <property type="match status" value="1"/>
</dbReference>
<dbReference type="Gene3D" id="2.40.50.140">
    <property type="entry name" value="Nucleic acid-binding proteins"/>
    <property type="match status" value="1"/>
</dbReference>
<comment type="similarity">
    <text evidence="2">Belongs to the replication factor A protein 3 family.</text>
</comment>
<evidence type="ECO:0000313" key="5">
    <source>
        <dbReference type="Proteomes" id="UP000800092"/>
    </source>
</evidence>
<dbReference type="PANTHER" id="PTHR15114:SF1">
    <property type="entry name" value="REPLICATION PROTEIN A 14 KDA SUBUNIT"/>
    <property type="match status" value="1"/>
</dbReference>
<organism evidence="4 5">
    <name type="scientific">Viridothelium virens</name>
    <name type="common">Speckled blister lichen</name>
    <name type="synonym">Trypethelium virens</name>
    <dbReference type="NCBI Taxonomy" id="1048519"/>
    <lineage>
        <taxon>Eukaryota</taxon>
        <taxon>Fungi</taxon>
        <taxon>Dikarya</taxon>
        <taxon>Ascomycota</taxon>
        <taxon>Pezizomycotina</taxon>
        <taxon>Dothideomycetes</taxon>
        <taxon>Dothideomycetes incertae sedis</taxon>
        <taxon>Trypetheliales</taxon>
        <taxon>Trypetheliaceae</taxon>
        <taxon>Viridothelium</taxon>
    </lineage>
</organism>
<dbReference type="EMBL" id="ML991786">
    <property type="protein sequence ID" value="KAF2236215.1"/>
    <property type="molecule type" value="Genomic_DNA"/>
</dbReference>
<dbReference type="GO" id="GO:0035861">
    <property type="term" value="C:site of double-strand break"/>
    <property type="evidence" value="ECO:0007669"/>
    <property type="project" value="TreeGrafter"/>
</dbReference>